<sequence>MIRFPFAVRRLGALLLMLLGLTVNSHGADGADPSALPVQDLRLFSEIFARIKADYVEELDDSQLLRDAVEGMLNGLDPHSVYLDPETFREVNIDTRGEFGGLGLEVTIEGGTIRIVAPLDGTPAHQAGLLPGDRIIRLEDTLVRG</sequence>
<protein>
    <recommendedName>
        <fullName evidence="1">PDZ domain-containing protein</fullName>
    </recommendedName>
</protein>
<dbReference type="PANTHER" id="PTHR32060:SF30">
    <property type="entry name" value="CARBOXY-TERMINAL PROCESSING PROTEASE CTPA"/>
    <property type="match status" value="1"/>
</dbReference>
<dbReference type="SUPFAM" id="SSF52096">
    <property type="entry name" value="ClpP/crotonase"/>
    <property type="match status" value="1"/>
</dbReference>
<dbReference type="InterPro" id="IPR029045">
    <property type="entry name" value="ClpP/crotonase-like_dom_sf"/>
</dbReference>
<name>A0A382MV08_9ZZZZ</name>
<dbReference type="PROSITE" id="PS50106">
    <property type="entry name" value="PDZ"/>
    <property type="match status" value="1"/>
</dbReference>
<dbReference type="PANTHER" id="PTHR32060">
    <property type="entry name" value="TAIL-SPECIFIC PROTEASE"/>
    <property type="match status" value="1"/>
</dbReference>
<evidence type="ECO:0000313" key="2">
    <source>
        <dbReference type="EMBL" id="SVC51955.1"/>
    </source>
</evidence>
<gene>
    <name evidence="2" type="ORF">METZ01_LOCUS304809</name>
</gene>
<dbReference type="Gene3D" id="2.30.42.10">
    <property type="match status" value="1"/>
</dbReference>
<reference evidence="2" key="1">
    <citation type="submission" date="2018-05" db="EMBL/GenBank/DDBJ databases">
        <authorList>
            <person name="Lanie J.A."/>
            <person name="Ng W.-L."/>
            <person name="Kazmierczak K.M."/>
            <person name="Andrzejewski T.M."/>
            <person name="Davidsen T.M."/>
            <person name="Wayne K.J."/>
            <person name="Tettelin H."/>
            <person name="Glass J.I."/>
            <person name="Rusch D."/>
            <person name="Podicherti R."/>
            <person name="Tsui H.-C.T."/>
            <person name="Winkler M.E."/>
        </authorList>
    </citation>
    <scope>NUCLEOTIDE SEQUENCE</scope>
</reference>
<feature type="non-terminal residue" evidence="2">
    <location>
        <position position="145"/>
    </location>
</feature>
<feature type="domain" description="PDZ" evidence="1">
    <location>
        <begin position="90"/>
        <end position="145"/>
    </location>
</feature>
<dbReference type="Pfam" id="PF22694">
    <property type="entry name" value="CtpB_N-like"/>
    <property type="match status" value="1"/>
</dbReference>
<dbReference type="GO" id="GO:0030288">
    <property type="term" value="C:outer membrane-bounded periplasmic space"/>
    <property type="evidence" value="ECO:0007669"/>
    <property type="project" value="TreeGrafter"/>
</dbReference>
<dbReference type="GO" id="GO:0004175">
    <property type="term" value="F:endopeptidase activity"/>
    <property type="evidence" value="ECO:0007669"/>
    <property type="project" value="TreeGrafter"/>
</dbReference>
<dbReference type="AlphaFoldDB" id="A0A382MV08"/>
<dbReference type="SUPFAM" id="SSF50156">
    <property type="entry name" value="PDZ domain-like"/>
    <property type="match status" value="1"/>
</dbReference>
<dbReference type="GO" id="GO:0007165">
    <property type="term" value="P:signal transduction"/>
    <property type="evidence" value="ECO:0007669"/>
    <property type="project" value="TreeGrafter"/>
</dbReference>
<proteinExistence type="predicted"/>
<accession>A0A382MV08</accession>
<dbReference type="InterPro" id="IPR036034">
    <property type="entry name" value="PDZ_sf"/>
</dbReference>
<evidence type="ECO:0000259" key="1">
    <source>
        <dbReference type="PROSITE" id="PS50106"/>
    </source>
</evidence>
<dbReference type="EMBL" id="UINC01095678">
    <property type="protein sequence ID" value="SVC51955.1"/>
    <property type="molecule type" value="Genomic_DNA"/>
</dbReference>
<organism evidence="2">
    <name type="scientific">marine metagenome</name>
    <dbReference type="NCBI Taxonomy" id="408172"/>
    <lineage>
        <taxon>unclassified sequences</taxon>
        <taxon>metagenomes</taxon>
        <taxon>ecological metagenomes</taxon>
    </lineage>
</organism>
<dbReference type="InterPro" id="IPR001478">
    <property type="entry name" value="PDZ"/>
</dbReference>
<dbReference type="Gene3D" id="3.30.750.44">
    <property type="match status" value="1"/>
</dbReference>
<dbReference type="InterPro" id="IPR055210">
    <property type="entry name" value="CtpA/B_N"/>
</dbReference>